<organism evidence="2 3">
    <name type="scientific">Halarchaeum acidiphilum MH1-52-1</name>
    <dbReference type="NCBI Taxonomy" id="1261545"/>
    <lineage>
        <taxon>Archaea</taxon>
        <taxon>Methanobacteriati</taxon>
        <taxon>Methanobacteriota</taxon>
        <taxon>Stenosarchaea group</taxon>
        <taxon>Halobacteria</taxon>
        <taxon>Halobacteriales</taxon>
        <taxon>Halobacteriaceae</taxon>
    </lineage>
</organism>
<dbReference type="EMBL" id="BATA01000001">
    <property type="protein sequence ID" value="GAD51305.1"/>
    <property type="molecule type" value="Genomic_DNA"/>
</dbReference>
<keyword evidence="1" id="KW-0472">Membrane</keyword>
<comment type="caution">
    <text evidence="2">The sequence shown here is derived from an EMBL/GenBank/DDBJ whole genome shotgun (WGS) entry which is preliminary data.</text>
</comment>
<dbReference type="Proteomes" id="UP000016986">
    <property type="component" value="Unassembled WGS sequence"/>
</dbReference>
<evidence type="ECO:0000313" key="2">
    <source>
        <dbReference type="EMBL" id="GAD51305.1"/>
    </source>
</evidence>
<accession>U2YQT4</accession>
<keyword evidence="3" id="KW-1185">Reference proteome</keyword>
<keyword evidence="1" id="KW-0812">Transmembrane</keyword>
<reference evidence="2 3" key="1">
    <citation type="submission" date="2013-09" db="EMBL/GenBank/DDBJ databases">
        <title>Whole genome sequencing of Halarchaeum acidiphilum strain MH1-52-1.</title>
        <authorList>
            <person name="Shimane Y."/>
            <person name="Minegishi H."/>
            <person name="Nishi S."/>
            <person name="Echigo A."/>
            <person name="Shuto A."/>
            <person name="Konishi M."/>
            <person name="Ito T."/>
            <person name="Ohkuma M."/>
            <person name="Ohta Y."/>
            <person name="Nagano Y."/>
            <person name="Tsubouchi T."/>
            <person name="Mori K."/>
            <person name="Usui K."/>
            <person name="Kamekura M."/>
            <person name="Usami R."/>
            <person name="Takaki Y."/>
            <person name="Hatada Y."/>
        </authorList>
    </citation>
    <scope>NUCLEOTIDE SEQUENCE [LARGE SCALE GENOMIC DNA]</scope>
    <source>
        <strain evidence="2 3">JCM 16109</strain>
    </source>
</reference>
<evidence type="ECO:0000313" key="3">
    <source>
        <dbReference type="Proteomes" id="UP000016986"/>
    </source>
</evidence>
<proteinExistence type="predicted"/>
<name>U2YQT4_9EURY</name>
<keyword evidence="1" id="KW-1133">Transmembrane helix</keyword>
<gene>
    <name evidence="2" type="ORF">MBEHAL_0065</name>
</gene>
<dbReference type="AlphaFoldDB" id="U2YQT4"/>
<feature type="transmembrane region" description="Helical" evidence="1">
    <location>
        <begin position="16"/>
        <end position="35"/>
    </location>
</feature>
<evidence type="ECO:0000256" key="1">
    <source>
        <dbReference type="SAM" id="Phobius"/>
    </source>
</evidence>
<protein>
    <submittedName>
        <fullName evidence="2">Uncharacterized protein</fullName>
    </submittedName>
</protein>
<sequence length="37" mass="3937">MTMSERTDRGNVPQNVIPLLLVALIVFVLAVLAAGTL</sequence>